<accession>A0ABQ2BFA7</accession>
<evidence type="ECO:0000313" key="1">
    <source>
        <dbReference type="EMBL" id="GGI24671.1"/>
    </source>
</evidence>
<reference evidence="2" key="1">
    <citation type="journal article" date="2019" name="Int. J. Syst. Evol. Microbiol.">
        <title>The Global Catalogue of Microorganisms (GCM) 10K type strain sequencing project: providing services to taxonomists for standard genome sequencing and annotation.</title>
        <authorList>
            <consortium name="The Broad Institute Genomics Platform"/>
            <consortium name="The Broad Institute Genome Sequencing Center for Infectious Disease"/>
            <person name="Wu L."/>
            <person name="Ma J."/>
        </authorList>
    </citation>
    <scope>NUCLEOTIDE SEQUENCE [LARGE SCALE GENOMIC DNA]</scope>
    <source>
        <strain evidence="2">CCM 8939</strain>
    </source>
</reference>
<dbReference type="Proteomes" id="UP000645390">
    <property type="component" value="Unassembled WGS sequence"/>
</dbReference>
<sequence length="105" mass="12752">MNIQKDNRIFEMGEEGVWTYFNFYCRCISNYDRDITFIYFTDTAAKNAYIDKPPFVYISWKELSKLIWEEGKGFDKKYKLNMVEVLPNKRFRVNPVMLFLAEIKY</sequence>
<organism evidence="1 2">
    <name type="scientific">Pedobacter mendelii</name>
    <dbReference type="NCBI Taxonomy" id="1908240"/>
    <lineage>
        <taxon>Bacteria</taxon>
        <taxon>Pseudomonadati</taxon>
        <taxon>Bacteroidota</taxon>
        <taxon>Sphingobacteriia</taxon>
        <taxon>Sphingobacteriales</taxon>
        <taxon>Sphingobacteriaceae</taxon>
        <taxon>Pedobacter</taxon>
    </lineage>
</organism>
<evidence type="ECO:0000313" key="2">
    <source>
        <dbReference type="Proteomes" id="UP000645390"/>
    </source>
</evidence>
<proteinExistence type="predicted"/>
<comment type="caution">
    <text evidence="1">The sequence shown here is derived from an EMBL/GenBank/DDBJ whole genome shotgun (WGS) entry which is preliminary data.</text>
</comment>
<gene>
    <name evidence="1" type="ORF">GCM10008119_13820</name>
</gene>
<name>A0ABQ2BFA7_9SPHI</name>
<dbReference type="EMBL" id="BMDJ01000003">
    <property type="protein sequence ID" value="GGI24671.1"/>
    <property type="molecule type" value="Genomic_DNA"/>
</dbReference>
<protein>
    <submittedName>
        <fullName evidence="1">Uncharacterized protein</fullName>
    </submittedName>
</protein>
<keyword evidence="2" id="KW-1185">Reference proteome</keyword>